<dbReference type="OMA" id="EEMFYAR"/>
<reference evidence="4" key="1">
    <citation type="submission" date="2011-08" db="EMBL/GenBank/DDBJ databases">
        <title>The draft genome of Latimeria chalumnae.</title>
        <authorList>
            <person name="Di Palma F."/>
            <person name="Alfoldi J."/>
            <person name="Johnson J."/>
            <person name="Berlin A."/>
            <person name="Gnerre S."/>
            <person name="Jaffe D."/>
            <person name="MacCallum I."/>
            <person name="Young S."/>
            <person name="Walker B.J."/>
            <person name="Lander E."/>
            <person name="Lindblad-Toh K."/>
        </authorList>
    </citation>
    <scope>NUCLEOTIDE SEQUENCE [LARGE SCALE GENOMIC DNA]</scope>
    <source>
        <strain evidence="4">Wild caught</strain>
    </source>
</reference>
<dbReference type="CDD" id="cd18374">
    <property type="entry name" value="BTB2_POZ_KCTD19"/>
    <property type="match status" value="1"/>
</dbReference>
<name>M3XH51_LATCH</name>
<dbReference type="HOGENOM" id="CLU_014244_0_0_1"/>
<dbReference type="EMBL" id="AFYH01191881">
    <property type="status" value="NOT_ANNOTATED_CDS"/>
    <property type="molecule type" value="Genomic_DNA"/>
</dbReference>
<dbReference type="SUPFAM" id="SSF54695">
    <property type="entry name" value="POZ domain"/>
    <property type="match status" value="3"/>
</dbReference>
<feature type="region of interest" description="Disordered" evidence="1">
    <location>
        <begin position="569"/>
        <end position="626"/>
    </location>
</feature>
<dbReference type="PANTHER" id="PTHR14499:SF20">
    <property type="entry name" value="BTB_POZ DOMAIN-CONTAINING PROTEIN KCTD19"/>
    <property type="match status" value="1"/>
</dbReference>
<dbReference type="FunCoup" id="M3XH51">
    <property type="interactions" value="12"/>
</dbReference>
<dbReference type="eggNOG" id="KOG2723">
    <property type="taxonomic scope" value="Eukaryota"/>
</dbReference>
<gene>
    <name evidence="3" type="primary">KCTD19</name>
</gene>
<evidence type="ECO:0000313" key="4">
    <source>
        <dbReference type="Proteomes" id="UP000008672"/>
    </source>
</evidence>
<dbReference type="GeneTree" id="ENSGT00390000007606"/>
<organism evidence="3 4">
    <name type="scientific">Latimeria chalumnae</name>
    <name type="common">Coelacanth</name>
    <dbReference type="NCBI Taxonomy" id="7897"/>
    <lineage>
        <taxon>Eukaryota</taxon>
        <taxon>Metazoa</taxon>
        <taxon>Chordata</taxon>
        <taxon>Craniata</taxon>
        <taxon>Vertebrata</taxon>
        <taxon>Euteleostomi</taxon>
        <taxon>Coelacanthiformes</taxon>
        <taxon>Coelacanthidae</taxon>
        <taxon>Latimeria</taxon>
    </lineage>
</organism>
<feature type="compositionally biased region" description="Polar residues" evidence="1">
    <location>
        <begin position="592"/>
        <end position="626"/>
    </location>
</feature>
<dbReference type="InParanoid" id="M3XH51"/>
<dbReference type="AlphaFoldDB" id="M3XH51"/>
<dbReference type="EMBL" id="AFYH01191884">
    <property type="status" value="NOT_ANNOTATED_CDS"/>
    <property type="molecule type" value="Genomic_DNA"/>
</dbReference>
<dbReference type="EMBL" id="AFYH01191883">
    <property type="status" value="NOT_ANNOTATED_CDS"/>
    <property type="molecule type" value="Genomic_DNA"/>
</dbReference>
<dbReference type="EMBL" id="AFYH01191882">
    <property type="status" value="NOT_ANNOTATED_CDS"/>
    <property type="molecule type" value="Genomic_DNA"/>
</dbReference>
<dbReference type="OrthoDB" id="10003873at2759"/>
<dbReference type="Ensembl" id="ENSLACT00000025716.1">
    <property type="protein sequence ID" value="ENSLACP00000022057.1"/>
    <property type="gene ID" value="ENSLACG00000007421.2"/>
</dbReference>
<dbReference type="EMBL" id="AFYH01191890">
    <property type="status" value="NOT_ANNOTATED_CDS"/>
    <property type="molecule type" value="Genomic_DNA"/>
</dbReference>
<reference evidence="3" key="3">
    <citation type="submission" date="2025-09" db="UniProtKB">
        <authorList>
            <consortium name="Ensembl"/>
        </authorList>
    </citation>
    <scope>IDENTIFICATION</scope>
</reference>
<dbReference type="Proteomes" id="UP000008672">
    <property type="component" value="Unassembled WGS sequence"/>
</dbReference>
<dbReference type="EMBL" id="AFYH01191885">
    <property type="status" value="NOT_ANNOTATED_CDS"/>
    <property type="molecule type" value="Genomic_DNA"/>
</dbReference>
<accession>M3XH51</accession>
<feature type="domain" description="Potassium channel tetramerisation-type BTB" evidence="2">
    <location>
        <begin position="14"/>
        <end position="86"/>
    </location>
</feature>
<dbReference type="EMBL" id="AFYH01191887">
    <property type="status" value="NOT_ANNOTATED_CDS"/>
    <property type="molecule type" value="Genomic_DNA"/>
</dbReference>
<sequence length="935" mass="106817">MANELPSETRAFYFNVGGWLFSVPKVRLAQFQDSVLWREASSSLTQSADSRLFIDRDGWAFRYVHYYLHTSRVSSSSISVLDLLYEQAASLQLSSLLQALDGLKEGKHNLRVRPMDVPIAETASVNYWKARKCNSKLSEFSVKSPQFTGIQDKAPLGLIDTPLLDTDEEIHYCFLSLELVKKYPALLNSDNLLWICEDVILLECGSSEFRFIANFLRSGKILLPDRFPDIDALTSEAEFLGIPELINAVKTYRSSYGNKSSVFYSPDCSVQDLNLSSTPHISLKPLYILILELLVKYPDSALGQLHIESNLDGSKLYIAGNGVLFKHARNWLGTCKLPLTEDVTQIYELCVYMDKVDATYQPMKDAIRTYLRIRRQQTQKKIIYFASGYLEEEWTATVKNCSLHQIVKIYVGSYWYATYLKTLLKYQELLSNSKKVWWITFGQSLFISGDGLMFQHILNFLRLDKLLISSEFKEWPLLCQEIEEYKIPALSDALYQCEAYRTWLKKNEAENEAFFSSGRTHILEEDGEESKKAKQEEQFIFTSEKCNSISSGKTDTQAIPDKISETYSRTVSSTKARKRTPNSRFVKHKLSDSYNNSSGALESCSPTSPKKRATNQVFQKETESKATSSTPIQKLISLVQGWDMVSTQDCKAPVIPTDSNTPTEICSEACLDFNLEQSTMLPETVRLQAQKIKNNIEGSTSNHSNRKALECLLSRFCSTQQLVINTGEKGHDSSRIDSRGLQDSLKQRLCRDKDPSHMCKEAFLLNEKILSTFEETSSYSAGLILKVEHPPVLGNDSSCDFFTESVIYTVESAATACTKIINPHERTQLKSVVFLSFNLSHEEMFYARECHYFLTNIILDSQRLKDPKEFTMKIASLVSRLWTLQVSSEKFVEDLLSVKPFKNEKHVHKQLLRWLKDYLSYMYGKNTWKIFQQSL</sequence>
<dbReference type="EMBL" id="AFYH01191886">
    <property type="status" value="NOT_ANNOTATED_CDS"/>
    <property type="molecule type" value="Genomic_DNA"/>
</dbReference>
<evidence type="ECO:0000256" key="1">
    <source>
        <dbReference type="SAM" id="MobiDB-lite"/>
    </source>
</evidence>
<keyword evidence="4" id="KW-1185">Reference proteome</keyword>
<dbReference type="InterPro" id="IPR003131">
    <property type="entry name" value="T1-type_BTB"/>
</dbReference>
<feature type="compositionally biased region" description="Basic residues" evidence="1">
    <location>
        <begin position="575"/>
        <end position="588"/>
    </location>
</feature>
<protein>
    <submittedName>
        <fullName evidence="3">Potassium channel tetramerization domain containing 19</fullName>
    </submittedName>
</protein>
<dbReference type="PANTHER" id="PTHR14499">
    <property type="entry name" value="POTASSIUM CHANNEL TETRAMERIZATION DOMAIN-CONTAINING"/>
    <property type="match status" value="1"/>
</dbReference>
<dbReference type="Pfam" id="PF02214">
    <property type="entry name" value="BTB_2"/>
    <property type="match status" value="1"/>
</dbReference>
<reference evidence="3" key="2">
    <citation type="submission" date="2025-08" db="UniProtKB">
        <authorList>
            <consortium name="Ensembl"/>
        </authorList>
    </citation>
    <scope>IDENTIFICATION</scope>
</reference>
<dbReference type="GO" id="GO:0051260">
    <property type="term" value="P:protein homooligomerization"/>
    <property type="evidence" value="ECO:0007669"/>
    <property type="project" value="InterPro"/>
</dbReference>
<proteinExistence type="predicted"/>
<evidence type="ECO:0000259" key="2">
    <source>
        <dbReference type="Pfam" id="PF02214"/>
    </source>
</evidence>
<evidence type="ECO:0000313" key="3">
    <source>
        <dbReference type="Ensembl" id="ENSLACP00000022057.1"/>
    </source>
</evidence>
<dbReference type="STRING" id="7897.ENSLACP00000022057"/>
<dbReference type="EMBL" id="AFYH01191889">
    <property type="status" value="NOT_ANNOTATED_CDS"/>
    <property type="molecule type" value="Genomic_DNA"/>
</dbReference>
<dbReference type="Gene3D" id="3.30.710.10">
    <property type="entry name" value="Potassium Channel Kv1.1, Chain A"/>
    <property type="match status" value="3"/>
</dbReference>
<dbReference type="InterPro" id="IPR011333">
    <property type="entry name" value="SKP1/BTB/POZ_sf"/>
</dbReference>
<dbReference type="EMBL" id="AFYH01191888">
    <property type="status" value="NOT_ANNOTATED_CDS"/>
    <property type="molecule type" value="Genomic_DNA"/>
</dbReference>
<dbReference type="eggNOG" id="KOG0342">
    <property type="taxonomic scope" value="Eukaryota"/>
</dbReference>